<name>A0A7R9BQK5_9CRUS</name>
<dbReference type="OrthoDB" id="2157354at2759"/>
<feature type="non-terminal residue" evidence="6">
    <location>
        <position position="1"/>
    </location>
</feature>
<feature type="compositionally biased region" description="Low complexity" evidence="5">
    <location>
        <begin position="271"/>
        <end position="283"/>
    </location>
</feature>
<feature type="repeat" description="ANK" evidence="3">
    <location>
        <begin position="566"/>
        <end position="593"/>
    </location>
</feature>
<evidence type="ECO:0000256" key="2">
    <source>
        <dbReference type="ARBA" id="ARBA00023043"/>
    </source>
</evidence>
<protein>
    <submittedName>
        <fullName evidence="6">Uncharacterized protein</fullName>
    </submittedName>
</protein>
<keyword evidence="1" id="KW-0677">Repeat</keyword>
<feature type="compositionally biased region" description="Low complexity" evidence="5">
    <location>
        <begin position="206"/>
        <end position="221"/>
    </location>
</feature>
<feature type="region of interest" description="Disordered" evidence="5">
    <location>
        <begin position="665"/>
        <end position="702"/>
    </location>
</feature>
<organism evidence="6">
    <name type="scientific">Notodromas monacha</name>
    <dbReference type="NCBI Taxonomy" id="399045"/>
    <lineage>
        <taxon>Eukaryota</taxon>
        <taxon>Metazoa</taxon>
        <taxon>Ecdysozoa</taxon>
        <taxon>Arthropoda</taxon>
        <taxon>Crustacea</taxon>
        <taxon>Oligostraca</taxon>
        <taxon>Ostracoda</taxon>
        <taxon>Podocopa</taxon>
        <taxon>Podocopida</taxon>
        <taxon>Cypridocopina</taxon>
        <taxon>Cypridoidea</taxon>
        <taxon>Cyprididae</taxon>
        <taxon>Notodromas</taxon>
    </lineage>
</organism>
<feature type="repeat" description="ANK" evidence="3">
    <location>
        <begin position="971"/>
        <end position="998"/>
    </location>
</feature>
<feature type="coiled-coil region" evidence="4">
    <location>
        <begin position="1466"/>
        <end position="1514"/>
    </location>
</feature>
<evidence type="ECO:0000256" key="1">
    <source>
        <dbReference type="ARBA" id="ARBA00022737"/>
    </source>
</evidence>
<feature type="region of interest" description="Disordered" evidence="5">
    <location>
        <begin position="142"/>
        <end position="283"/>
    </location>
</feature>
<keyword evidence="4" id="KW-0175">Coiled coil</keyword>
<dbReference type="SUPFAM" id="SSF48403">
    <property type="entry name" value="Ankyrin repeat"/>
    <property type="match status" value="2"/>
</dbReference>
<dbReference type="SMART" id="SM00248">
    <property type="entry name" value="ANK"/>
    <property type="match status" value="12"/>
</dbReference>
<dbReference type="PROSITE" id="PS50088">
    <property type="entry name" value="ANK_REPEAT"/>
    <property type="match status" value="4"/>
</dbReference>
<keyword evidence="7" id="KW-1185">Reference proteome</keyword>
<feature type="repeat" description="ANK" evidence="3">
    <location>
        <begin position="927"/>
        <end position="959"/>
    </location>
</feature>
<dbReference type="PROSITE" id="PS50297">
    <property type="entry name" value="ANK_REP_REGION"/>
    <property type="match status" value="2"/>
</dbReference>
<feature type="compositionally biased region" description="Polar residues" evidence="5">
    <location>
        <begin position="250"/>
        <end position="270"/>
    </location>
</feature>
<sequence>YSYATMKTPVHLAGRRSPKVSCQMSPHELLSVAFGKMKNHNKANGFFKDPEADKHDTMQEKLDFTALLDAIEQINCKQNPREKREATEELPNNNDADHSISNPVKQRLVKLFNPYNTAQRERVHEAVMAFHNMKDKIRQQIETQSKENSNRFPSNYLGGPGDLHRAPPAVNSSVPSQPTMATPVKTPSPKATNGSLSTIVPNGAPPSNLTNGTTSTTLPDDGTPSLEPVEPPAAGKSLTTAALKTTSSKNNSELQSPIQQQTSPQNEQHINTSTTQNNQSKSSGNITIAQLSALLDTTLNALSSSTQHEPSTTRTTIEDFADDEHTPSEFTHALDNNMDDPYMGKVPSEMMRPFYNMALASVAAAFLLVQILTSPSLMVNTQDSVDNSAGAAAVLSTPQPVIDTKKPGLRQVPPSNYDFEAEKAALEYAKGKNLAMVMKTVPNIKFFDFDDGTSEGTLLHYAAFHGWTNLMDIIIKQKGLSPVLENNYDKRTPLLSACRGGRLDSVKYCIKSLKKAEWSAANENGLTCSHFAAREGHPEVLSYMIELNKLADIPLSAQSHKVDRKLKWTPLHYAANNGHSECAIILLLEAGANPYKRGFRMQSAIDLARARGDKALVDIMHDPLKFKITSLIEASLGSERKAREKAITALREEILKLKEALASAGPEGENAAGLEPGGAPAMMPSHAVPPGGGSRRRRSVPSVVVPPVEPVVKRDIRNFQGFGSMNMHRCIGASSEEKCGLSNMAAATGVIKEVHSAVDSENETNVTNKPGDPLGVEMESSTQKSSEDLIAALFSNTVGPGVRFAKVPQQLKNAKKLADTSDTFAQEALAWAESQDKVSLLQLLGNVTDLEADDHSPQGTIAHYAAFHGWLDILDLVAHRDTNVLNLKNSFDNSTPLLLACQSGKLDAVKFCAQQMVYLLDATENSKGQTCAHLAAKTGHSEVISFMVKKNKQMGLADDFRRQLIQPDKDLSWTPVHYAADNGHQEAALVLLLEAGDNQYFLGKNGENAVDAAAKKKNNELVSLLEDPLTFKIQQVIQNASGKQFQNPESVAELVAKLEQATLDEDDIQSLHHIRQAELKPSQVIEPQSRDDAQAVLIESKGQNPAPEEVQHEILRLAKARNLSGVNELLARFTSPTFDDGGTEGTLAHYAAYNNWLPLLKRLVKEKGVSPEVKNQWDNRSPYLSACCGGSMEVVRYYIEDLGYPKWKEGNDNGMTCAHFAAREDHHRMLSYLLQLWKQEAGGLQFGPVLPPDVESWLPLHYAANNGHKEATIILMLEGMADPYRRNKEHKSALDIAKERGDKELIEIMIDPIKYKILALVDGALQPFKKFIDGNPSSAHEMRPSRDTAVKTQVAALNASLHWSHENVKEDLTKLKLDFEDRFGQLGKAISNQAAGLKSLQESASQKLQELAQFVKVKAKITANAGDIKHKAMESDFLAFRDLVESEILRIKAKVDTVASKLDNSADELKKETDKESHNIEVVKKEFPRLWGHLDQLRKDLKKLEEKLPHSLESIKSD</sequence>
<dbReference type="InterPro" id="IPR036770">
    <property type="entry name" value="Ankyrin_rpt-contain_sf"/>
</dbReference>
<gene>
    <name evidence="6" type="ORF">NMOB1V02_LOCUS7329</name>
</gene>
<dbReference type="Pfam" id="PF12796">
    <property type="entry name" value="Ank_2"/>
    <property type="match status" value="3"/>
</dbReference>
<dbReference type="EMBL" id="OA883771">
    <property type="protein sequence ID" value="CAD7279661.1"/>
    <property type="molecule type" value="Genomic_DNA"/>
</dbReference>
<dbReference type="EMBL" id="CAJPEX010001734">
    <property type="protein sequence ID" value="CAG0919813.1"/>
    <property type="molecule type" value="Genomic_DNA"/>
</dbReference>
<dbReference type="PANTHER" id="PTHR24198:SF165">
    <property type="entry name" value="ANKYRIN REPEAT-CONTAINING PROTEIN-RELATED"/>
    <property type="match status" value="1"/>
</dbReference>
<dbReference type="Proteomes" id="UP000678499">
    <property type="component" value="Unassembled WGS sequence"/>
</dbReference>
<evidence type="ECO:0000313" key="7">
    <source>
        <dbReference type="Proteomes" id="UP000678499"/>
    </source>
</evidence>
<dbReference type="InterPro" id="IPR002110">
    <property type="entry name" value="Ankyrin_rpt"/>
</dbReference>
<feature type="region of interest" description="Disordered" evidence="5">
    <location>
        <begin position="758"/>
        <end position="778"/>
    </location>
</feature>
<accession>A0A7R9BQK5</accession>
<dbReference type="Pfam" id="PF00023">
    <property type="entry name" value="Ank"/>
    <property type="match status" value="1"/>
</dbReference>
<feature type="repeat" description="ANK" evidence="3">
    <location>
        <begin position="1255"/>
        <end position="1288"/>
    </location>
</feature>
<evidence type="ECO:0000256" key="5">
    <source>
        <dbReference type="SAM" id="MobiDB-lite"/>
    </source>
</evidence>
<dbReference type="Gene3D" id="1.25.40.20">
    <property type="entry name" value="Ankyrin repeat-containing domain"/>
    <property type="match status" value="4"/>
</dbReference>
<evidence type="ECO:0000256" key="4">
    <source>
        <dbReference type="SAM" id="Coils"/>
    </source>
</evidence>
<evidence type="ECO:0000256" key="3">
    <source>
        <dbReference type="PROSITE-ProRule" id="PRU00023"/>
    </source>
</evidence>
<feature type="compositionally biased region" description="Low complexity" evidence="5">
    <location>
        <begin position="233"/>
        <end position="249"/>
    </location>
</feature>
<feature type="compositionally biased region" description="Polar residues" evidence="5">
    <location>
        <begin position="170"/>
        <end position="180"/>
    </location>
</feature>
<reference evidence="6" key="1">
    <citation type="submission" date="2020-11" db="EMBL/GenBank/DDBJ databases">
        <authorList>
            <person name="Tran Van P."/>
        </authorList>
    </citation>
    <scope>NUCLEOTIDE SEQUENCE</scope>
</reference>
<feature type="compositionally biased region" description="Polar residues" evidence="5">
    <location>
        <begin position="189"/>
        <end position="200"/>
    </location>
</feature>
<proteinExistence type="predicted"/>
<dbReference type="PANTHER" id="PTHR24198">
    <property type="entry name" value="ANKYRIN REPEAT AND PROTEIN KINASE DOMAIN-CONTAINING PROTEIN"/>
    <property type="match status" value="1"/>
</dbReference>
<keyword evidence="2 3" id="KW-0040">ANK repeat</keyword>
<evidence type="ECO:0000313" key="6">
    <source>
        <dbReference type="EMBL" id="CAD7279661.1"/>
    </source>
</evidence>
<feature type="compositionally biased region" description="Polar residues" evidence="5">
    <location>
        <begin position="90"/>
        <end position="100"/>
    </location>
</feature>
<feature type="region of interest" description="Disordered" evidence="5">
    <location>
        <begin position="76"/>
        <end position="100"/>
    </location>
</feature>